<organism evidence="1 2">
    <name type="scientific">Brassica cretica</name>
    <name type="common">Mustard</name>
    <dbReference type="NCBI Taxonomy" id="69181"/>
    <lineage>
        <taxon>Eukaryota</taxon>
        <taxon>Viridiplantae</taxon>
        <taxon>Streptophyta</taxon>
        <taxon>Embryophyta</taxon>
        <taxon>Tracheophyta</taxon>
        <taxon>Spermatophyta</taxon>
        <taxon>Magnoliopsida</taxon>
        <taxon>eudicotyledons</taxon>
        <taxon>Gunneridae</taxon>
        <taxon>Pentapetalae</taxon>
        <taxon>rosids</taxon>
        <taxon>malvids</taxon>
        <taxon>Brassicales</taxon>
        <taxon>Brassicaceae</taxon>
        <taxon>Brassiceae</taxon>
        <taxon>Brassica</taxon>
    </lineage>
</organism>
<gene>
    <name evidence="1" type="ORF">F2Q69_00021919</name>
</gene>
<protein>
    <submittedName>
        <fullName evidence="1">Uncharacterized protein</fullName>
    </submittedName>
</protein>
<evidence type="ECO:0000313" key="1">
    <source>
        <dbReference type="EMBL" id="KAF3540816.1"/>
    </source>
</evidence>
<reference evidence="1" key="1">
    <citation type="submission" date="2019-12" db="EMBL/GenBank/DDBJ databases">
        <title>Genome sequencing and annotation of Brassica cretica.</title>
        <authorList>
            <person name="Studholme D.J."/>
            <person name="Sarris P."/>
        </authorList>
    </citation>
    <scope>NUCLEOTIDE SEQUENCE</scope>
    <source>
        <strain evidence="1">PFS-109/04</strain>
        <tissue evidence="1">Leaf</tissue>
    </source>
</reference>
<evidence type="ECO:0000313" key="2">
    <source>
        <dbReference type="Proteomes" id="UP000712600"/>
    </source>
</evidence>
<dbReference type="AlphaFoldDB" id="A0A8S9QG80"/>
<proteinExistence type="predicted"/>
<dbReference type="Proteomes" id="UP000712600">
    <property type="component" value="Unassembled WGS sequence"/>
</dbReference>
<name>A0A8S9QG80_BRACR</name>
<comment type="caution">
    <text evidence="1">The sequence shown here is derived from an EMBL/GenBank/DDBJ whole genome shotgun (WGS) entry which is preliminary data.</text>
</comment>
<accession>A0A8S9QG80</accession>
<sequence length="92" mass="9822">MSVDVLTTVSLDFLATVSLDFLATVSLGAATAPLLQCCSALLQCCSALLQRLCYSVLRRAKSNARADLVSLVSIFNPHINAWPIASIDIPIE</sequence>
<dbReference type="EMBL" id="QGKX02001290">
    <property type="protein sequence ID" value="KAF3540816.1"/>
    <property type="molecule type" value="Genomic_DNA"/>
</dbReference>